<dbReference type="OrthoDB" id="5579731at2759"/>
<reference evidence="3 4" key="1">
    <citation type="journal article" date="2011" name="Proc. Natl. Acad. Sci. U.S.A.">
        <title>Comparative genomics of xylose-fermenting fungi for enhanced biofuel production.</title>
        <authorList>
            <person name="Wohlbach D.J."/>
            <person name="Kuo A."/>
            <person name="Sato T.K."/>
            <person name="Potts K.M."/>
            <person name="Salamov A.A."/>
            <person name="LaButti K.M."/>
            <person name="Sun H."/>
            <person name="Clum A."/>
            <person name="Pangilinan J.L."/>
            <person name="Lindquist E.A."/>
            <person name="Lucas S."/>
            <person name="Lapidus A."/>
            <person name="Jin M."/>
            <person name="Gunawan C."/>
            <person name="Balan V."/>
            <person name="Dale B.E."/>
            <person name="Jeffries T.W."/>
            <person name="Zinkel R."/>
            <person name="Barry K.W."/>
            <person name="Grigoriev I.V."/>
            <person name="Gasch A.P."/>
        </authorList>
    </citation>
    <scope>NUCLEOTIDE SEQUENCE [LARGE SCALE GENOMIC DNA]</scope>
    <source>
        <strain evidence="4">NRRL Y-27907 / 11-Y1</strain>
    </source>
</reference>
<protein>
    <recommendedName>
        <fullName evidence="2">BOD1/SHG1 domain-containing protein</fullName>
    </recommendedName>
</protein>
<dbReference type="FunCoup" id="G3AGE8">
    <property type="interactions" value="30"/>
</dbReference>
<dbReference type="AlphaFoldDB" id="G3AGE8"/>
<organism evidence="4">
    <name type="scientific">Spathaspora passalidarum (strain NRRL Y-27907 / 11-Y1)</name>
    <dbReference type="NCBI Taxonomy" id="619300"/>
    <lineage>
        <taxon>Eukaryota</taxon>
        <taxon>Fungi</taxon>
        <taxon>Dikarya</taxon>
        <taxon>Ascomycota</taxon>
        <taxon>Saccharomycotina</taxon>
        <taxon>Pichiomycetes</taxon>
        <taxon>Debaryomycetaceae</taxon>
        <taxon>Spathaspora</taxon>
    </lineage>
</organism>
<sequence length="187" mass="21641">MTEPTPPDSKQLTTIYKKNGQFDSQRKQLLENFKQSETYANLLLKLKILVENKVKQDPTILTKNKGKMAALIQGEIINDSSGAAGLLSIVDRDIQDKIIDSPEFHNVIREQLMDIRRILMGISDEEYAKQREQEKLRLERLKLEAKFANNTDYKNNFRVKSLSSTTHRVTKPPRFNIHSNSKHKFTI</sequence>
<dbReference type="HOGENOM" id="CLU_084830_0_0_1"/>
<dbReference type="eggNOG" id="ENOG502SBXK">
    <property type="taxonomic scope" value="Eukaryota"/>
</dbReference>
<dbReference type="EMBL" id="GL996499">
    <property type="protein sequence ID" value="EGW35287.1"/>
    <property type="molecule type" value="Genomic_DNA"/>
</dbReference>
<keyword evidence="4" id="KW-1185">Reference proteome</keyword>
<proteinExistence type="predicted"/>
<evidence type="ECO:0000259" key="2">
    <source>
        <dbReference type="Pfam" id="PF05205"/>
    </source>
</evidence>
<keyword evidence="1" id="KW-0175">Coiled coil</keyword>
<name>G3AGE8_SPAPN</name>
<dbReference type="InterPro" id="IPR055264">
    <property type="entry name" value="BOD1/SHG1_dom"/>
</dbReference>
<dbReference type="RefSeq" id="XP_007372699.1">
    <property type="nucleotide sequence ID" value="XM_007372637.1"/>
</dbReference>
<accession>G3AGE8</accession>
<dbReference type="OMA" id="HRVNKPP"/>
<dbReference type="Proteomes" id="UP000000709">
    <property type="component" value="Unassembled WGS sequence"/>
</dbReference>
<evidence type="ECO:0000313" key="3">
    <source>
        <dbReference type="EMBL" id="EGW35287.1"/>
    </source>
</evidence>
<dbReference type="STRING" id="619300.G3AGE8"/>
<dbReference type="InParanoid" id="G3AGE8"/>
<evidence type="ECO:0000313" key="4">
    <source>
        <dbReference type="Proteomes" id="UP000000709"/>
    </source>
</evidence>
<feature type="coiled-coil region" evidence="1">
    <location>
        <begin position="124"/>
        <end position="151"/>
    </location>
</feature>
<dbReference type="Pfam" id="PF05205">
    <property type="entry name" value="COMPASS-Shg1"/>
    <property type="match status" value="1"/>
</dbReference>
<dbReference type="KEGG" id="spaa:SPAPADRAFT_53584"/>
<feature type="domain" description="BOD1/SHG1" evidence="2">
    <location>
        <begin position="11"/>
        <end position="112"/>
    </location>
</feature>
<dbReference type="GeneID" id="18871799"/>
<evidence type="ECO:0000256" key="1">
    <source>
        <dbReference type="SAM" id="Coils"/>
    </source>
</evidence>
<gene>
    <name evidence="3" type="ORF">SPAPADRAFT_53584</name>
</gene>